<accession>A0AAD5TFM3</accession>
<dbReference type="GO" id="GO:0016020">
    <property type="term" value="C:membrane"/>
    <property type="evidence" value="ECO:0007669"/>
    <property type="project" value="UniProtKB-SubCell"/>
</dbReference>
<dbReference type="GO" id="GO:0022857">
    <property type="term" value="F:transmembrane transporter activity"/>
    <property type="evidence" value="ECO:0007669"/>
    <property type="project" value="InterPro"/>
</dbReference>
<feature type="transmembrane region" description="Helical" evidence="5">
    <location>
        <begin position="12"/>
        <end position="32"/>
    </location>
</feature>
<feature type="transmembrane region" description="Helical" evidence="5">
    <location>
        <begin position="404"/>
        <end position="429"/>
    </location>
</feature>
<dbReference type="PROSITE" id="PS51257">
    <property type="entry name" value="PROKAR_LIPOPROTEIN"/>
    <property type="match status" value="1"/>
</dbReference>
<evidence type="ECO:0000256" key="1">
    <source>
        <dbReference type="ARBA" id="ARBA00004141"/>
    </source>
</evidence>
<comment type="subcellular location">
    <subcellularLocation>
        <location evidence="1">Membrane</location>
        <topology evidence="1">Multi-pass membrane protein</topology>
    </subcellularLocation>
</comment>
<protein>
    <recommendedName>
        <fullName evidence="6">Major facilitator superfamily (MFS) profile domain-containing protein</fullName>
    </recommendedName>
</protein>
<dbReference type="Proteomes" id="UP001212152">
    <property type="component" value="Unassembled WGS sequence"/>
</dbReference>
<keyword evidence="4 5" id="KW-0472">Membrane</keyword>
<dbReference type="PANTHER" id="PTHR21576">
    <property type="entry name" value="UNCHARACTERIZED NODULIN-LIKE PROTEIN"/>
    <property type="match status" value="1"/>
</dbReference>
<dbReference type="PANTHER" id="PTHR21576:SF158">
    <property type="entry name" value="RIBOSOMAL RNA-PROCESSING PROTEIN 12-LIKE CONSERVED DOMAIN-CONTAINING PROTEIN"/>
    <property type="match status" value="1"/>
</dbReference>
<evidence type="ECO:0000256" key="5">
    <source>
        <dbReference type="SAM" id="Phobius"/>
    </source>
</evidence>
<evidence type="ECO:0000313" key="7">
    <source>
        <dbReference type="EMBL" id="KAJ3174514.1"/>
    </source>
</evidence>
<gene>
    <name evidence="7" type="ORF">HDU87_007105</name>
</gene>
<feature type="domain" description="Major facilitator superfamily (MFS) profile" evidence="6">
    <location>
        <begin position="1"/>
        <end position="434"/>
    </location>
</feature>
<proteinExistence type="predicted"/>
<evidence type="ECO:0000313" key="8">
    <source>
        <dbReference type="Proteomes" id="UP001212152"/>
    </source>
</evidence>
<feature type="transmembrane region" description="Helical" evidence="5">
    <location>
        <begin position="168"/>
        <end position="188"/>
    </location>
</feature>
<dbReference type="PROSITE" id="PS50850">
    <property type="entry name" value="MFS"/>
    <property type="match status" value="1"/>
</dbReference>
<dbReference type="InterPro" id="IPR011701">
    <property type="entry name" value="MFS"/>
</dbReference>
<feature type="transmembrane region" description="Helical" evidence="5">
    <location>
        <begin position="306"/>
        <end position="329"/>
    </location>
</feature>
<dbReference type="Gene3D" id="1.20.1250.20">
    <property type="entry name" value="MFS general substrate transporter like domains"/>
    <property type="match status" value="1"/>
</dbReference>
<feature type="transmembrane region" description="Helical" evidence="5">
    <location>
        <begin position="335"/>
        <end position="355"/>
    </location>
</feature>
<feature type="transmembrane region" description="Helical" evidence="5">
    <location>
        <begin position="72"/>
        <end position="91"/>
    </location>
</feature>
<name>A0AAD5TFM3_9FUNG</name>
<evidence type="ECO:0000256" key="3">
    <source>
        <dbReference type="ARBA" id="ARBA00022989"/>
    </source>
</evidence>
<dbReference type="Pfam" id="PF07690">
    <property type="entry name" value="MFS_1"/>
    <property type="match status" value="1"/>
</dbReference>
<organism evidence="7 8">
    <name type="scientific">Geranomyces variabilis</name>
    <dbReference type="NCBI Taxonomy" id="109894"/>
    <lineage>
        <taxon>Eukaryota</taxon>
        <taxon>Fungi</taxon>
        <taxon>Fungi incertae sedis</taxon>
        <taxon>Chytridiomycota</taxon>
        <taxon>Chytridiomycota incertae sedis</taxon>
        <taxon>Chytridiomycetes</taxon>
        <taxon>Spizellomycetales</taxon>
        <taxon>Powellomycetaceae</taxon>
        <taxon>Geranomyces</taxon>
    </lineage>
</organism>
<sequence length="444" mass="47154">MLVSTRARNVSFLGALLSMSCGGTLYLFSAYAPTLGYSPTETSLIASAGGAGMYVLGPVAGKIGEILGGRRLAFLSAVFLGCGYLLLAFTVRWQTPFALAAFAYFFVGLGSCTSYNAAVSTILRTFPVQQHGVTVGLLASAFGLSGFLFSQVSKVFVTSEGELQTFRFLLAVGVVTAAANLVACLTLAHPSATYVPLPSVAEGLEADVPERLDEDEDDRAAASAIAFDQPNPFNTTEMWVFLAAFMILTGSGLMYINSVGTILATAGMLPKSRIHVSVLSISNALGRFVTGSCSDWTRPRVPRLSYLLLSSAMFVPAFIYTASFVPSVFTTATVGFAYGTLFVIAPVFVGELGGVAKFGWNWGWAQWAPALGGQFFNTLFGVIMDRHTPRSSSNEHERLPCVGTVCYATTFYAAAAATTFAGFLIAGLVAKRLRRTALSGYRPF</sequence>
<dbReference type="SUPFAM" id="SSF103473">
    <property type="entry name" value="MFS general substrate transporter"/>
    <property type="match status" value="1"/>
</dbReference>
<reference evidence="7" key="1">
    <citation type="submission" date="2020-05" db="EMBL/GenBank/DDBJ databases">
        <title>Phylogenomic resolution of chytrid fungi.</title>
        <authorList>
            <person name="Stajich J.E."/>
            <person name="Amses K."/>
            <person name="Simmons R."/>
            <person name="Seto K."/>
            <person name="Myers J."/>
            <person name="Bonds A."/>
            <person name="Quandt C.A."/>
            <person name="Barry K."/>
            <person name="Liu P."/>
            <person name="Grigoriev I."/>
            <person name="Longcore J.E."/>
            <person name="James T.Y."/>
        </authorList>
    </citation>
    <scope>NUCLEOTIDE SEQUENCE</scope>
    <source>
        <strain evidence="7">JEL0379</strain>
    </source>
</reference>
<keyword evidence="3 5" id="KW-1133">Transmembrane helix</keyword>
<dbReference type="EMBL" id="JADGJQ010000064">
    <property type="protein sequence ID" value="KAJ3174514.1"/>
    <property type="molecule type" value="Genomic_DNA"/>
</dbReference>
<comment type="caution">
    <text evidence="7">The sequence shown here is derived from an EMBL/GenBank/DDBJ whole genome shotgun (WGS) entry which is preliminary data.</text>
</comment>
<feature type="transmembrane region" description="Helical" evidence="5">
    <location>
        <begin position="44"/>
        <end position="60"/>
    </location>
</feature>
<dbReference type="InterPro" id="IPR020846">
    <property type="entry name" value="MFS_dom"/>
</dbReference>
<feature type="transmembrane region" description="Helical" evidence="5">
    <location>
        <begin position="97"/>
        <end position="118"/>
    </location>
</feature>
<dbReference type="InterPro" id="IPR036259">
    <property type="entry name" value="MFS_trans_sf"/>
</dbReference>
<evidence type="ECO:0000256" key="2">
    <source>
        <dbReference type="ARBA" id="ARBA00022692"/>
    </source>
</evidence>
<keyword evidence="8" id="KW-1185">Reference proteome</keyword>
<evidence type="ECO:0000256" key="4">
    <source>
        <dbReference type="ARBA" id="ARBA00023136"/>
    </source>
</evidence>
<dbReference type="AlphaFoldDB" id="A0AAD5TFM3"/>
<evidence type="ECO:0000259" key="6">
    <source>
        <dbReference type="PROSITE" id="PS50850"/>
    </source>
</evidence>
<feature type="transmembrane region" description="Helical" evidence="5">
    <location>
        <begin position="238"/>
        <end position="264"/>
    </location>
</feature>
<keyword evidence="2 5" id="KW-0812">Transmembrane</keyword>